<keyword evidence="1" id="KW-1133">Transmembrane helix</keyword>
<sequence>MTNFEELQHSWLSQSIEKNTTDNITPILQDKLEKHQRKLRRSNLFMSAGFVLAGSVIAWVYLTYHQQYRWPFDVSIGSVIFLMVVFAVLSWKSYSFRKDQRDVAGIDYLDNQIGKLKWQKKMLTSYVWVYTVLLWLAMVGYIIEVTKRGSLLFTFTALAITTIYIAGVSIWSRFYKQKQQLNAIDELLKNFEQMRNEIG</sequence>
<organism evidence="2 3">
    <name type="scientific">Pedobacter cryoconitis</name>
    <dbReference type="NCBI Taxonomy" id="188932"/>
    <lineage>
        <taxon>Bacteria</taxon>
        <taxon>Pseudomonadati</taxon>
        <taxon>Bacteroidota</taxon>
        <taxon>Sphingobacteriia</taxon>
        <taxon>Sphingobacteriales</taxon>
        <taxon>Sphingobacteriaceae</taxon>
        <taxon>Pedobacter</taxon>
    </lineage>
</organism>
<dbReference type="OrthoDB" id="765719at2"/>
<dbReference type="Proteomes" id="UP000071561">
    <property type="component" value="Chromosome"/>
</dbReference>
<evidence type="ECO:0000256" key="1">
    <source>
        <dbReference type="SAM" id="Phobius"/>
    </source>
</evidence>
<evidence type="ECO:0000313" key="3">
    <source>
        <dbReference type="Proteomes" id="UP000071561"/>
    </source>
</evidence>
<keyword evidence="1" id="KW-0812">Transmembrane</keyword>
<reference evidence="2 3" key="1">
    <citation type="submission" date="2016-03" db="EMBL/GenBank/DDBJ databases">
        <title>Complete genome sequence of Pedobacter cryoconitis PAMC 27485.</title>
        <authorList>
            <person name="Lee J."/>
            <person name="Kim O.-S."/>
        </authorList>
    </citation>
    <scope>NUCLEOTIDE SEQUENCE [LARGE SCALE GENOMIC DNA]</scope>
    <source>
        <strain evidence="2 3">PAMC 27485</strain>
    </source>
</reference>
<feature type="transmembrane region" description="Helical" evidence="1">
    <location>
        <begin position="44"/>
        <end position="64"/>
    </location>
</feature>
<dbReference type="EMBL" id="CP014504">
    <property type="protein sequence ID" value="AMP98734.1"/>
    <property type="molecule type" value="Genomic_DNA"/>
</dbReference>
<feature type="transmembrane region" description="Helical" evidence="1">
    <location>
        <begin position="123"/>
        <end position="143"/>
    </location>
</feature>
<dbReference type="KEGG" id="pcm:AY601_1825"/>
<dbReference type="RefSeq" id="WP_068399520.1">
    <property type="nucleotide sequence ID" value="NZ_CP014504.1"/>
</dbReference>
<proteinExistence type="predicted"/>
<keyword evidence="1" id="KW-0472">Membrane</keyword>
<dbReference type="PATRIC" id="fig|188932.3.peg.1905"/>
<keyword evidence="3" id="KW-1185">Reference proteome</keyword>
<feature type="transmembrane region" description="Helical" evidence="1">
    <location>
        <begin position="149"/>
        <end position="171"/>
    </location>
</feature>
<dbReference type="SUPFAM" id="SSF103473">
    <property type="entry name" value="MFS general substrate transporter"/>
    <property type="match status" value="1"/>
</dbReference>
<feature type="transmembrane region" description="Helical" evidence="1">
    <location>
        <begin position="70"/>
        <end position="91"/>
    </location>
</feature>
<dbReference type="AlphaFoldDB" id="A0A127VBP9"/>
<accession>A0A127VBP9</accession>
<protein>
    <submittedName>
        <fullName evidence="2">Uncharacterized protein</fullName>
    </submittedName>
</protein>
<evidence type="ECO:0000313" key="2">
    <source>
        <dbReference type="EMBL" id="AMP98734.1"/>
    </source>
</evidence>
<name>A0A127VBP9_9SPHI</name>
<dbReference type="InterPro" id="IPR036259">
    <property type="entry name" value="MFS_trans_sf"/>
</dbReference>
<gene>
    <name evidence="2" type="ORF">AY601_1825</name>
</gene>